<organism evidence="2 3">
    <name type="scientific">Trichomalopsis sarcophagae</name>
    <dbReference type="NCBI Taxonomy" id="543379"/>
    <lineage>
        <taxon>Eukaryota</taxon>
        <taxon>Metazoa</taxon>
        <taxon>Ecdysozoa</taxon>
        <taxon>Arthropoda</taxon>
        <taxon>Hexapoda</taxon>
        <taxon>Insecta</taxon>
        <taxon>Pterygota</taxon>
        <taxon>Neoptera</taxon>
        <taxon>Endopterygota</taxon>
        <taxon>Hymenoptera</taxon>
        <taxon>Apocrita</taxon>
        <taxon>Proctotrupomorpha</taxon>
        <taxon>Chalcidoidea</taxon>
        <taxon>Pteromalidae</taxon>
        <taxon>Pteromalinae</taxon>
        <taxon>Trichomalopsis</taxon>
    </lineage>
</organism>
<proteinExistence type="predicted"/>
<dbReference type="AlphaFoldDB" id="A0A232ERH1"/>
<accession>A0A232ERH1</accession>
<evidence type="ECO:0000313" key="2">
    <source>
        <dbReference type="EMBL" id="OXU20917.1"/>
    </source>
</evidence>
<feature type="compositionally biased region" description="Basic and acidic residues" evidence="1">
    <location>
        <begin position="58"/>
        <end position="91"/>
    </location>
</feature>
<feature type="compositionally biased region" description="Low complexity" evidence="1">
    <location>
        <begin position="8"/>
        <end position="22"/>
    </location>
</feature>
<gene>
    <name evidence="2" type="ORF">TSAR_004551</name>
</gene>
<comment type="caution">
    <text evidence="2">The sequence shown here is derived from an EMBL/GenBank/DDBJ whole genome shotgun (WGS) entry which is preliminary data.</text>
</comment>
<dbReference type="EMBL" id="NNAY01002623">
    <property type="protein sequence ID" value="OXU20917.1"/>
    <property type="molecule type" value="Genomic_DNA"/>
</dbReference>
<reference evidence="2 3" key="1">
    <citation type="journal article" date="2017" name="Curr. Biol.">
        <title>The Evolution of Venom by Co-option of Single-Copy Genes.</title>
        <authorList>
            <person name="Martinson E.O."/>
            <person name="Mrinalini"/>
            <person name="Kelkar Y.D."/>
            <person name="Chang C.H."/>
            <person name="Werren J.H."/>
        </authorList>
    </citation>
    <scope>NUCLEOTIDE SEQUENCE [LARGE SCALE GENOMIC DNA]</scope>
    <source>
        <strain evidence="2 3">Alberta</strain>
        <tissue evidence="2">Whole body</tissue>
    </source>
</reference>
<protein>
    <submittedName>
        <fullName evidence="2">Uncharacterized protein</fullName>
    </submittedName>
</protein>
<name>A0A232ERH1_9HYME</name>
<dbReference type="Proteomes" id="UP000215335">
    <property type="component" value="Unassembled WGS sequence"/>
</dbReference>
<keyword evidence="3" id="KW-1185">Reference proteome</keyword>
<evidence type="ECO:0000256" key="1">
    <source>
        <dbReference type="SAM" id="MobiDB-lite"/>
    </source>
</evidence>
<sequence length="91" mass="10504">MVKKRNMASNKSKVTAAASSVSDRADKIKRDDQKLKESSRCDKKGNSNNIAKLSKKRRVEDTEERKDKGEQLLEKLKKNIQQREMDAPERE</sequence>
<evidence type="ECO:0000313" key="3">
    <source>
        <dbReference type="Proteomes" id="UP000215335"/>
    </source>
</evidence>
<feature type="compositionally biased region" description="Basic and acidic residues" evidence="1">
    <location>
        <begin position="23"/>
        <end position="45"/>
    </location>
</feature>
<feature type="region of interest" description="Disordered" evidence="1">
    <location>
        <begin position="1"/>
        <end position="91"/>
    </location>
</feature>